<accession>I3IKK4</accession>
<dbReference type="EMBL" id="BAFH01000003">
    <property type="protein sequence ID" value="GAB62249.1"/>
    <property type="molecule type" value="Genomic_DNA"/>
</dbReference>
<comment type="similarity">
    <text evidence="1">Belongs to the UPF0337 (CsbD) family.</text>
</comment>
<name>I3IKK4_9BACT</name>
<dbReference type="PANTHER" id="PTHR34977">
    <property type="entry name" value="UPF0337 PROTEIN YJBJ"/>
    <property type="match status" value="1"/>
</dbReference>
<dbReference type="SUPFAM" id="SSF69047">
    <property type="entry name" value="Hypothetical protein YjbJ"/>
    <property type="match status" value="1"/>
</dbReference>
<dbReference type="AlphaFoldDB" id="I3IKK4"/>
<evidence type="ECO:0000313" key="3">
    <source>
        <dbReference type="EMBL" id="GAB62249.1"/>
    </source>
</evidence>
<dbReference type="PIRSF" id="PIRSF039008">
    <property type="entry name" value="YjbJ"/>
    <property type="match status" value="1"/>
</dbReference>
<dbReference type="OrthoDB" id="9796058at2"/>
<keyword evidence="4" id="KW-1185">Reference proteome</keyword>
<evidence type="ECO:0000259" key="2">
    <source>
        <dbReference type="Pfam" id="PF05532"/>
    </source>
</evidence>
<dbReference type="Gene3D" id="1.10.1470.10">
    <property type="entry name" value="YjbJ"/>
    <property type="match status" value="1"/>
</dbReference>
<dbReference type="PANTHER" id="PTHR34977:SF1">
    <property type="entry name" value="UPF0337 PROTEIN YJBJ"/>
    <property type="match status" value="1"/>
</dbReference>
<dbReference type="InterPro" id="IPR036629">
    <property type="entry name" value="YjbJ_sf"/>
</dbReference>
<comment type="caution">
    <text evidence="3">The sequence shown here is derived from an EMBL/GenBank/DDBJ whole genome shotgun (WGS) entry which is preliminary data.</text>
</comment>
<dbReference type="InterPro" id="IPR026042">
    <property type="entry name" value="YjbJ"/>
</dbReference>
<feature type="domain" description="CsbD-like" evidence="2">
    <location>
        <begin position="4"/>
        <end position="55"/>
    </location>
</feature>
<gene>
    <name evidence="3" type="ORF">KSU1_C0653</name>
</gene>
<proteinExistence type="inferred from homology"/>
<dbReference type="STRING" id="247490.KSU1_C0653"/>
<dbReference type="Proteomes" id="UP000002985">
    <property type="component" value="Unassembled WGS sequence"/>
</dbReference>
<evidence type="ECO:0000256" key="1">
    <source>
        <dbReference type="ARBA" id="ARBA00009129"/>
    </source>
</evidence>
<dbReference type="InterPro" id="IPR050423">
    <property type="entry name" value="UPF0337_stress_rsp"/>
</dbReference>
<sequence length="73" mass="8601">MNKDIFQGKWKQLKGEIKQRWADLTDDDIMGIEGKSDKLAGILQEKYGYSREQAEEEVDQFLDLYADESKEKR</sequence>
<reference evidence="3 4" key="1">
    <citation type="journal article" date="2012" name="FEBS Lett.">
        <title>Anammox organism KSU-1 expresses a NirK-type copper-containing nitrite reductase instead of a NirS-type with cytochrome cd1.</title>
        <authorList>
            <person name="Hira D."/>
            <person name="Toh H."/>
            <person name="Migita C.T."/>
            <person name="Okubo H."/>
            <person name="Nishiyama T."/>
            <person name="Hattori M."/>
            <person name="Furukawa K."/>
            <person name="Fujii T."/>
        </authorList>
    </citation>
    <scope>NUCLEOTIDE SEQUENCE [LARGE SCALE GENOMIC DNA]</scope>
</reference>
<evidence type="ECO:0000313" key="4">
    <source>
        <dbReference type="Proteomes" id="UP000002985"/>
    </source>
</evidence>
<organism evidence="3 4">
    <name type="scientific">Candidatus Jettenia caeni</name>
    <dbReference type="NCBI Taxonomy" id="247490"/>
    <lineage>
        <taxon>Bacteria</taxon>
        <taxon>Pseudomonadati</taxon>
        <taxon>Planctomycetota</taxon>
        <taxon>Candidatus Brocadiia</taxon>
        <taxon>Candidatus Brocadiales</taxon>
        <taxon>Candidatus Brocadiaceae</taxon>
        <taxon>Candidatus Jettenia</taxon>
    </lineage>
</organism>
<dbReference type="Pfam" id="PF05532">
    <property type="entry name" value="CsbD"/>
    <property type="match status" value="1"/>
</dbReference>
<protein>
    <recommendedName>
        <fullName evidence="2">CsbD-like domain-containing protein</fullName>
    </recommendedName>
</protein>
<dbReference type="eggNOG" id="COG3237">
    <property type="taxonomic scope" value="Bacteria"/>
</dbReference>
<dbReference type="InterPro" id="IPR008462">
    <property type="entry name" value="CsbD"/>
</dbReference>